<dbReference type="PROSITE" id="PS50925">
    <property type="entry name" value="BLUF"/>
    <property type="match status" value="1"/>
</dbReference>
<dbReference type="GO" id="GO:0071949">
    <property type="term" value="F:FAD binding"/>
    <property type="evidence" value="ECO:0007669"/>
    <property type="project" value="InterPro"/>
</dbReference>
<dbReference type="STRING" id="392484.LP43_2103"/>
<dbReference type="SUPFAM" id="SSF54975">
    <property type="entry name" value="Acylphosphatase/BLUF domain-like"/>
    <property type="match status" value="1"/>
</dbReference>
<proteinExistence type="predicted"/>
<reference evidence="2 3" key="1">
    <citation type="submission" date="2014-09" db="EMBL/GenBank/DDBJ databases">
        <authorList>
            <person name="Grob C."/>
            <person name="Taubert M."/>
            <person name="Howat A.M."/>
            <person name="Burns O.J."/>
            <person name="Dixon J.L."/>
            <person name="Chen Y."/>
            <person name="Murrell J.C."/>
        </authorList>
    </citation>
    <scope>NUCLEOTIDE SEQUENCE [LARGE SCALE GENOMIC DNA]</scope>
    <source>
        <strain evidence="2">L4</strain>
    </source>
</reference>
<dbReference type="GO" id="GO:0009882">
    <property type="term" value="F:blue light photoreceptor activity"/>
    <property type="evidence" value="ECO:0007669"/>
    <property type="project" value="InterPro"/>
</dbReference>
<dbReference type="InterPro" id="IPR036046">
    <property type="entry name" value="Acylphosphatase-like_dom_sf"/>
</dbReference>
<protein>
    <recommendedName>
        <fullName evidence="1">BLUF domain-containing protein</fullName>
    </recommendedName>
</protein>
<gene>
    <name evidence="2" type="ORF">LP43_2103</name>
</gene>
<dbReference type="Pfam" id="PF04940">
    <property type="entry name" value="BLUF"/>
    <property type="match status" value="1"/>
</dbReference>
<dbReference type="SMART" id="SM01034">
    <property type="entry name" value="BLUF"/>
    <property type="match status" value="1"/>
</dbReference>
<dbReference type="Gene3D" id="3.30.70.100">
    <property type="match status" value="1"/>
</dbReference>
<name>A0A0A0BEI1_9GAMM</name>
<evidence type="ECO:0000313" key="2">
    <source>
        <dbReference type="EMBL" id="KGM06230.1"/>
    </source>
</evidence>
<dbReference type="EMBL" id="JRQD01000005">
    <property type="protein sequence ID" value="KGM06230.1"/>
    <property type="molecule type" value="Genomic_DNA"/>
</dbReference>
<dbReference type="AlphaFoldDB" id="A0A0A0BEI1"/>
<comment type="caution">
    <text evidence="2">The sequence shown here is derived from an EMBL/GenBank/DDBJ whole genome shotgun (WGS) entry which is preliminary data.</text>
</comment>
<sequence length="140" mass="16024">MYLVSLVYASTKSPDWCDNDIYEILTHAEAYNSQSDITGVLCFNGEIFLQCLEGSRSVINALYRKIQNDKRHDNVMLLDYKEISERSFNEWNMLYIPVSNVDDVTTFRQPDNTAFDPFRMRGASALGLCRELASVVPSHV</sequence>
<organism evidence="2 3">
    <name type="scientific">Methylophaga thiooxydans</name>
    <dbReference type="NCBI Taxonomy" id="392484"/>
    <lineage>
        <taxon>Bacteria</taxon>
        <taxon>Pseudomonadati</taxon>
        <taxon>Pseudomonadota</taxon>
        <taxon>Gammaproteobacteria</taxon>
        <taxon>Thiotrichales</taxon>
        <taxon>Piscirickettsiaceae</taxon>
        <taxon>Methylophaga</taxon>
    </lineage>
</organism>
<evidence type="ECO:0000313" key="3">
    <source>
        <dbReference type="Proteomes" id="UP000029999"/>
    </source>
</evidence>
<feature type="domain" description="BLUF" evidence="1">
    <location>
        <begin position="3"/>
        <end position="94"/>
    </location>
</feature>
<dbReference type="Proteomes" id="UP000029999">
    <property type="component" value="Unassembled WGS sequence"/>
</dbReference>
<accession>A0A0A0BEI1</accession>
<dbReference type="InterPro" id="IPR007024">
    <property type="entry name" value="BLUF_domain"/>
</dbReference>
<evidence type="ECO:0000259" key="1">
    <source>
        <dbReference type="PROSITE" id="PS50925"/>
    </source>
</evidence>
<dbReference type="RefSeq" id="WP_036314947.1">
    <property type="nucleotide sequence ID" value="NZ_JRQD01000005.1"/>
</dbReference>